<reference evidence="2 3" key="1">
    <citation type="journal article" date="2015" name="Genome Biol. Evol.">
        <title>Phylogenomic analyses indicate that early fungi evolved digesting cell walls of algal ancestors of land plants.</title>
        <authorList>
            <person name="Chang Y."/>
            <person name="Wang S."/>
            <person name="Sekimoto S."/>
            <person name="Aerts A.L."/>
            <person name="Choi C."/>
            <person name="Clum A."/>
            <person name="LaButti K.M."/>
            <person name="Lindquist E.A."/>
            <person name="Yee Ngan C."/>
            <person name="Ohm R.A."/>
            <person name="Salamov A.A."/>
            <person name="Grigoriev I.V."/>
            <person name="Spatafora J.W."/>
            <person name="Berbee M.L."/>
        </authorList>
    </citation>
    <scope>NUCLEOTIDE SEQUENCE [LARGE SCALE GENOMIC DNA]</scope>
    <source>
        <strain evidence="2 3">NRRL 28638</strain>
    </source>
</reference>
<feature type="compositionally biased region" description="Low complexity" evidence="1">
    <location>
        <begin position="154"/>
        <end position="163"/>
    </location>
</feature>
<gene>
    <name evidence="2" type="ORF">CONCODRAFT_124376</name>
</gene>
<protein>
    <submittedName>
        <fullName evidence="2">Uncharacterized protein</fullName>
    </submittedName>
</protein>
<feature type="region of interest" description="Disordered" evidence="1">
    <location>
        <begin position="64"/>
        <end position="118"/>
    </location>
</feature>
<feature type="compositionally biased region" description="Low complexity" evidence="1">
    <location>
        <begin position="97"/>
        <end position="109"/>
    </location>
</feature>
<evidence type="ECO:0000313" key="3">
    <source>
        <dbReference type="Proteomes" id="UP000070444"/>
    </source>
</evidence>
<dbReference type="EMBL" id="KQ964693">
    <property type="protein sequence ID" value="KXN66746.1"/>
    <property type="molecule type" value="Genomic_DNA"/>
</dbReference>
<dbReference type="Proteomes" id="UP000070444">
    <property type="component" value="Unassembled WGS sequence"/>
</dbReference>
<evidence type="ECO:0000313" key="2">
    <source>
        <dbReference type="EMBL" id="KXN66746.1"/>
    </source>
</evidence>
<dbReference type="AlphaFoldDB" id="A0A137NVD2"/>
<feature type="region of interest" description="Disordered" evidence="1">
    <location>
        <begin position="138"/>
        <end position="163"/>
    </location>
</feature>
<accession>A0A137NVD2</accession>
<keyword evidence="3" id="KW-1185">Reference proteome</keyword>
<feature type="compositionally biased region" description="Low complexity" evidence="1">
    <location>
        <begin position="64"/>
        <end position="90"/>
    </location>
</feature>
<proteinExistence type="predicted"/>
<organism evidence="2 3">
    <name type="scientific">Conidiobolus coronatus (strain ATCC 28846 / CBS 209.66 / NRRL 28638)</name>
    <name type="common">Delacroixia coronata</name>
    <dbReference type="NCBI Taxonomy" id="796925"/>
    <lineage>
        <taxon>Eukaryota</taxon>
        <taxon>Fungi</taxon>
        <taxon>Fungi incertae sedis</taxon>
        <taxon>Zoopagomycota</taxon>
        <taxon>Entomophthoromycotina</taxon>
        <taxon>Entomophthoromycetes</taxon>
        <taxon>Entomophthorales</taxon>
        <taxon>Ancylistaceae</taxon>
        <taxon>Conidiobolus</taxon>
    </lineage>
</organism>
<evidence type="ECO:0000256" key="1">
    <source>
        <dbReference type="SAM" id="MobiDB-lite"/>
    </source>
</evidence>
<name>A0A137NVD2_CONC2</name>
<sequence length="243" mass="26921">MSFNNSMTLLNKPQTLCFRKDCDKCLISGKGESTFDSGVDYDYSMQSIQTMQSMQNSIELGAEQNEFSTEQSEFSTETNSSSTYHSNSQSTKKKVRNSSSTRSTKNNQKGGSTITENRYVTNLKQSVLKPIKEKATSLVETKSNGSKKLDVNYTSGSSSSTTTTKSKIFTTISNTLNNTSSSSSSSLKQTFLSFGNGNGGRRESSQNHLIITESPTEAKHASYHNIFYIKDANLYFYRILEAL</sequence>